<evidence type="ECO:0000256" key="1">
    <source>
        <dbReference type="SAM" id="Phobius"/>
    </source>
</evidence>
<gene>
    <name evidence="2" type="ORF">RIMI_LOCUS5362171</name>
</gene>
<dbReference type="InterPro" id="IPR057394">
    <property type="entry name" value="PIGBOS1"/>
</dbReference>
<protein>
    <recommendedName>
        <fullName evidence="4">Protein PIGBOS1</fullName>
    </recommendedName>
</protein>
<proteinExistence type="predicted"/>
<feature type="transmembrane region" description="Helical" evidence="1">
    <location>
        <begin position="28"/>
        <end position="46"/>
    </location>
</feature>
<organism evidence="2 3">
    <name type="scientific">Ranitomeya imitator</name>
    <name type="common">mimic poison frog</name>
    <dbReference type="NCBI Taxonomy" id="111125"/>
    <lineage>
        <taxon>Eukaryota</taxon>
        <taxon>Metazoa</taxon>
        <taxon>Chordata</taxon>
        <taxon>Craniata</taxon>
        <taxon>Vertebrata</taxon>
        <taxon>Euteleostomi</taxon>
        <taxon>Amphibia</taxon>
        <taxon>Batrachia</taxon>
        <taxon>Anura</taxon>
        <taxon>Neobatrachia</taxon>
        <taxon>Hyloidea</taxon>
        <taxon>Dendrobatidae</taxon>
        <taxon>Dendrobatinae</taxon>
        <taxon>Ranitomeya</taxon>
    </lineage>
</organism>
<evidence type="ECO:0000313" key="2">
    <source>
        <dbReference type="EMBL" id="CAJ0933139.1"/>
    </source>
</evidence>
<keyword evidence="1" id="KW-1133">Transmembrane helix</keyword>
<dbReference type="EMBL" id="CAUEEQ010009106">
    <property type="protein sequence ID" value="CAJ0933139.1"/>
    <property type="molecule type" value="Genomic_DNA"/>
</dbReference>
<accession>A0ABN9L911</accession>
<name>A0ABN9L911_9NEOB</name>
<keyword evidence="1" id="KW-0472">Membrane</keyword>
<evidence type="ECO:0000313" key="3">
    <source>
        <dbReference type="Proteomes" id="UP001176940"/>
    </source>
</evidence>
<evidence type="ECO:0008006" key="4">
    <source>
        <dbReference type="Google" id="ProtNLM"/>
    </source>
</evidence>
<keyword evidence="3" id="KW-1185">Reference proteome</keyword>
<dbReference type="Proteomes" id="UP001176940">
    <property type="component" value="Unassembled WGS sequence"/>
</dbReference>
<sequence length="75" mass="8422">MQPAGYRSFSLGSEINISTLRMKRGLPFGQIVLAVLLGFTGGVYIYKPLIQQHMYERKSPESDITTTDAVKKENE</sequence>
<keyword evidence="1" id="KW-0812">Transmembrane</keyword>
<dbReference type="Pfam" id="PF23670">
    <property type="entry name" value="PIGBOS1"/>
    <property type="match status" value="1"/>
</dbReference>
<reference evidence="2" key="1">
    <citation type="submission" date="2023-07" db="EMBL/GenBank/DDBJ databases">
        <authorList>
            <person name="Stuckert A."/>
        </authorList>
    </citation>
    <scope>NUCLEOTIDE SEQUENCE</scope>
</reference>
<comment type="caution">
    <text evidence="2">The sequence shown here is derived from an EMBL/GenBank/DDBJ whole genome shotgun (WGS) entry which is preliminary data.</text>
</comment>